<accession>G0NAN4</accession>
<sequence length="109" mass="12338">MFVAPAPILFKPLLSNEELKKVNGKVRGLNQLLKNPKMNREELQDSITALKINLSAMLFFGPLPYNEELDKQMKIGISMTSLLENFIIRVALKGDSIEKAKEDLKKSHI</sequence>
<evidence type="ECO:0000313" key="1">
    <source>
        <dbReference type="EMBL" id="EGT56315.1"/>
    </source>
</evidence>
<dbReference type="Proteomes" id="UP000008068">
    <property type="component" value="Unassembled WGS sequence"/>
</dbReference>
<dbReference type="EMBL" id="GL379855">
    <property type="protein sequence ID" value="EGT56315.1"/>
    <property type="molecule type" value="Genomic_DNA"/>
</dbReference>
<organism evidence="2">
    <name type="scientific">Caenorhabditis brenneri</name>
    <name type="common">Nematode worm</name>
    <dbReference type="NCBI Taxonomy" id="135651"/>
    <lineage>
        <taxon>Eukaryota</taxon>
        <taxon>Metazoa</taxon>
        <taxon>Ecdysozoa</taxon>
        <taxon>Nematoda</taxon>
        <taxon>Chromadorea</taxon>
        <taxon>Rhabditida</taxon>
        <taxon>Rhabditina</taxon>
        <taxon>Rhabditomorpha</taxon>
        <taxon>Rhabditoidea</taxon>
        <taxon>Rhabditidae</taxon>
        <taxon>Peloderinae</taxon>
        <taxon>Caenorhabditis</taxon>
    </lineage>
</organism>
<dbReference type="FunCoup" id="G0NAN4">
    <property type="interactions" value="181"/>
</dbReference>
<gene>
    <name evidence="1" type="ORF">CAEBREN_17635</name>
</gene>
<dbReference type="eggNOG" id="ENOG502R931">
    <property type="taxonomic scope" value="Eukaryota"/>
</dbReference>
<name>G0NAN4_CAEBE</name>
<keyword evidence="2" id="KW-1185">Reference proteome</keyword>
<dbReference type="InParanoid" id="G0NAN4"/>
<proteinExistence type="predicted"/>
<dbReference type="HOGENOM" id="CLU_160208_1_0_1"/>
<reference evidence="2" key="1">
    <citation type="submission" date="2011-07" db="EMBL/GenBank/DDBJ databases">
        <authorList>
            <consortium name="Caenorhabditis brenneri Sequencing and Analysis Consortium"/>
            <person name="Wilson R.K."/>
        </authorList>
    </citation>
    <scope>NUCLEOTIDE SEQUENCE [LARGE SCALE GENOMIC DNA]</scope>
    <source>
        <strain evidence="2">PB2801</strain>
    </source>
</reference>
<protein>
    <submittedName>
        <fullName evidence="1">Uncharacterized protein</fullName>
    </submittedName>
</protein>
<dbReference type="OrthoDB" id="5781722at2759"/>
<dbReference type="OMA" id="MKIGISM"/>
<dbReference type="AlphaFoldDB" id="G0NAN4"/>
<evidence type="ECO:0000313" key="2">
    <source>
        <dbReference type="Proteomes" id="UP000008068"/>
    </source>
</evidence>